<accession>A0A4R2KLM7</accession>
<sequence length="173" mass="18281">MPNYNSFGSINVNTITSSEIASSEGKIYAITSAVKNLNQNQELGIYIGNPNGSDTSLNILTICVGSSMEATMDIILDGSLSDTKDGDITPYNLNTDYTDSSVTTVSYLVKTNANPTTGGNTLGSFSQASGVTIYPCNGSVKIDSNHSLALRIKNMHGTVGVNYIAVNVIYMES</sequence>
<proteinExistence type="predicted"/>
<reference evidence="1 2" key="1">
    <citation type="submission" date="2019-03" db="EMBL/GenBank/DDBJ databases">
        <title>Genomic Encyclopedia of Type Strains, Phase IV (KMG-IV): sequencing the most valuable type-strain genomes for metagenomic binning, comparative biology and taxonomic classification.</title>
        <authorList>
            <person name="Goeker M."/>
        </authorList>
    </citation>
    <scope>NUCLEOTIDE SEQUENCE [LARGE SCALE GENOMIC DNA]</scope>
    <source>
        <strain evidence="1 2">DSM 102940</strain>
    </source>
</reference>
<keyword evidence="2" id="KW-1185">Reference proteome</keyword>
<evidence type="ECO:0000313" key="1">
    <source>
        <dbReference type="EMBL" id="TCO74951.1"/>
    </source>
</evidence>
<dbReference type="Proteomes" id="UP000294919">
    <property type="component" value="Unassembled WGS sequence"/>
</dbReference>
<name>A0A4R2KLM7_9FIRM</name>
<organism evidence="1 2">
    <name type="scientific">Marinisporobacter balticus</name>
    <dbReference type="NCBI Taxonomy" id="2018667"/>
    <lineage>
        <taxon>Bacteria</taxon>
        <taxon>Bacillati</taxon>
        <taxon>Bacillota</taxon>
        <taxon>Clostridia</taxon>
        <taxon>Peptostreptococcales</taxon>
        <taxon>Thermotaleaceae</taxon>
        <taxon>Marinisporobacter</taxon>
    </lineage>
</organism>
<dbReference type="AlphaFoldDB" id="A0A4R2KLM7"/>
<dbReference type="RefSeq" id="WP_132244787.1">
    <property type="nucleotide sequence ID" value="NZ_SLWV01000010.1"/>
</dbReference>
<protein>
    <submittedName>
        <fullName evidence="1">Uncharacterized protein</fullName>
    </submittedName>
</protein>
<gene>
    <name evidence="1" type="ORF">EV214_11022</name>
</gene>
<comment type="caution">
    <text evidence="1">The sequence shown here is derived from an EMBL/GenBank/DDBJ whole genome shotgun (WGS) entry which is preliminary data.</text>
</comment>
<evidence type="ECO:0000313" key="2">
    <source>
        <dbReference type="Proteomes" id="UP000294919"/>
    </source>
</evidence>
<dbReference type="OrthoDB" id="1959418at2"/>
<dbReference type="EMBL" id="SLWV01000010">
    <property type="protein sequence ID" value="TCO74951.1"/>
    <property type="molecule type" value="Genomic_DNA"/>
</dbReference>